<keyword evidence="3" id="KW-1185">Reference proteome</keyword>
<feature type="domain" description="Cupin type-2" evidence="1">
    <location>
        <begin position="50"/>
        <end position="108"/>
    </location>
</feature>
<proteinExistence type="predicted"/>
<dbReference type="InterPro" id="IPR014710">
    <property type="entry name" value="RmlC-like_jellyroll"/>
</dbReference>
<evidence type="ECO:0000313" key="3">
    <source>
        <dbReference type="Proteomes" id="UP001147700"/>
    </source>
</evidence>
<dbReference type="Pfam" id="PF07883">
    <property type="entry name" value="Cupin_2"/>
    <property type="match status" value="1"/>
</dbReference>
<dbReference type="CDD" id="cd02226">
    <property type="entry name" value="cupin_YdbB-like"/>
    <property type="match status" value="1"/>
</dbReference>
<dbReference type="Proteomes" id="UP001147700">
    <property type="component" value="Unassembled WGS sequence"/>
</dbReference>
<dbReference type="Gene3D" id="2.60.120.10">
    <property type="entry name" value="Jelly Rolls"/>
    <property type="match status" value="1"/>
</dbReference>
<dbReference type="InterPro" id="IPR011051">
    <property type="entry name" value="RmlC_Cupin_sf"/>
</dbReference>
<dbReference type="InterPro" id="IPR052044">
    <property type="entry name" value="PKS_Associated_Protein"/>
</dbReference>
<sequence length="120" mass="13351">MSYDIHLDDKFGQSTFIDVAAEAAAHEPWFNQTLTTVNDSVVRLGVLDGDFHWHKHEVEDEFFLVLEGKLLIDIEGADTVTLEPHQGYTVPRGVVHRTRAPEGRTVIVMVEPAGVQPTGD</sequence>
<name>A0ABT4RQ07_9ACTN</name>
<reference evidence="2" key="1">
    <citation type="submission" date="2022-10" db="EMBL/GenBank/DDBJ databases">
        <title>The WGS of Solirubrobacter sp. CPCC 204708.</title>
        <authorList>
            <person name="Jiang Z."/>
        </authorList>
    </citation>
    <scope>NUCLEOTIDE SEQUENCE</scope>
    <source>
        <strain evidence="2">CPCC 204708</strain>
    </source>
</reference>
<accession>A0ABT4RQ07</accession>
<dbReference type="RefSeq" id="WP_202955904.1">
    <property type="nucleotide sequence ID" value="NZ_JAPCID010000042.1"/>
</dbReference>
<evidence type="ECO:0000259" key="1">
    <source>
        <dbReference type="Pfam" id="PF07883"/>
    </source>
</evidence>
<dbReference type="InterPro" id="IPR013096">
    <property type="entry name" value="Cupin_2"/>
</dbReference>
<protein>
    <submittedName>
        <fullName evidence="2">Cupin domain-containing protein</fullName>
    </submittedName>
</protein>
<dbReference type="SUPFAM" id="SSF51182">
    <property type="entry name" value="RmlC-like cupins"/>
    <property type="match status" value="1"/>
</dbReference>
<comment type="caution">
    <text evidence="2">The sequence shown here is derived from an EMBL/GenBank/DDBJ whole genome shotgun (WGS) entry which is preliminary data.</text>
</comment>
<dbReference type="PANTHER" id="PTHR36114">
    <property type="entry name" value="16.7 KDA PROTEIN IN WHIE LOCUS"/>
    <property type="match status" value="1"/>
</dbReference>
<organism evidence="2 3">
    <name type="scientific">Solirubrobacter deserti</name>
    <dbReference type="NCBI Taxonomy" id="2282478"/>
    <lineage>
        <taxon>Bacteria</taxon>
        <taxon>Bacillati</taxon>
        <taxon>Actinomycetota</taxon>
        <taxon>Thermoleophilia</taxon>
        <taxon>Solirubrobacterales</taxon>
        <taxon>Solirubrobacteraceae</taxon>
        <taxon>Solirubrobacter</taxon>
    </lineage>
</organism>
<dbReference type="EMBL" id="JAPCID010000042">
    <property type="protein sequence ID" value="MDA0140640.1"/>
    <property type="molecule type" value="Genomic_DNA"/>
</dbReference>
<evidence type="ECO:0000313" key="2">
    <source>
        <dbReference type="EMBL" id="MDA0140640.1"/>
    </source>
</evidence>
<gene>
    <name evidence="2" type="ORF">OJ962_24295</name>
</gene>
<dbReference type="PANTHER" id="PTHR36114:SF1">
    <property type="entry name" value="16.7 KDA PROTEIN IN WHIE LOCUS"/>
    <property type="match status" value="1"/>
</dbReference>